<feature type="domain" description="AB hydrolase-1" evidence="1">
    <location>
        <begin position="65"/>
        <end position="173"/>
    </location>
</feature>
<reference evidence="4" key="1">
    <citation type="journal article" date="2019" name="Int. J. Syst. Evol. Microbiol.">
        <title>The Global Catalogue of Microorganisms (GCM) 10K type strain sequencing project: providing services to taxonomists for standard genome sequencing and annotation.</title>
        <authorList>
            <consortium name="The Broad Institute Genomics Platform"/>
            <consortium name="The Broad Institute Genome Sequencing Center for Infectious Disease"/>
            <person name="Wu L."/>
            <person name="Ma J."/>
        </authorList>
    </citation>
    <scope>NUCLEOTIDE SEQUENCE [LARGE SCALE GENOMIC DNA]</scope>
    <source>
        <strain evidence="4">CGMCC 4.7330</strain>
    </source>
</reference>
<dbReference type="Pfam" id="PF00561">
    <property type="entry name" value="Abhydrolase_1"/>
    <property type="match status" value="1"/>
</dbReference>
<dbReference type="GO" id="GO:0016787">
    <property type="term" value="F:hydrolase activity"/>
    <property type="evidence" value="ECO:0007669"/>
    <property type="project" value="UniProtKB-KW"/>
</dbReference>
<dbReference type="RefSeq" id="WP_378616036.1">
    <property type="nucleotide sequence ID" value="NZ_JBHSAX010000023.1"/>
</dbReference>
<sequence>MTLAVRAARHPANPVMHALTYHPTREIAWTPDLLGLDFAELAPRTADGETLHAWWLPARGEPIAHILFAHGNAGNIGDRLPIFALLTAAGFDVLSFDYRGYGRSTGRPSERGTYLDARAARAALLARPEVDPARIVYLGKSLGGAVVTELAAAHPPAGTVLMSTFTGLRAAARSVFPVIPAPLVPDAYPTLRRIGDLRVPLLLMHGDRDELLPVEHSRRLYAAAPDPKRLEIFPGCGHNDLIMGAGRRWVGLIAEWARAECGLGRTP</sequence>
<comment type="caution">
    <text evidence="3">The sequence shown here is derived from an EMBL/GenBank/DDBJ whole genome shotgun (WGS) entry which is preliminary data.</text>
</comment>
<dbReference type="Pfam" id="PF12146">
    <property type="entry name" value="Hydrolase_4"/>
    <property type="match status" value="1"/>
</dbReference>
<keyword evidence="3" id="KW-0378">Hydrolase</keyword>
<dbReference type="InterPro" id="IPR022742">
    <property type="entry name" value="Hydrolase_4"/>
</dbReference>
<dbReference type="PANTHER" id="PTHR12277">
    <property type="entry name" value="ALPHA/BETA HYDROLASE DOMAIN-CONTAINING PROTEIN"/>
    <property type="match status" value="1"/>
</dbReference>
<dbReference type="EMBL" id="JBHSAX010000023">
    <property type="protein sequence ID" value="MFC3965828.1"/>
    <property type="molecule type" value="Genomic_DNA"/>
</dbReference>
<feature type="domain" description="Serine aminopeptidase S33" evidence="2">
    <location>
        <begin position="191"/>
        <end position="239"/>
    </location>
</feature>
<evidence type="ECO:0000313" key="4">
    <source>
        <dbReference type="Proteomes" id="UP001595696"/>
    </source>
</evidence>
<dbReference type="SUPFAM" id="SSF53474">
    <property type="entry name" value="alpha/beta-Hydrolases"/>
    <property type="match status" value="1"/>
</dbReference>
<dbReference type="InterPro" id="IPR000073">
    <property type="entry name" value="AB_hydrolase_1"/>
</dbReference>
<proteinExistence type="predicted"/>
<keyword evidence="4" id="KW-1185">Reference proteome</keyword>
<dbReference type="Proteomes" id="UP001595696">
    <property type="component" value="Unassembled WGS sequence"/>
</dbReference>
<gene>
    <name evidence="3" type="ORF">ACFO0B_27885</name>
</gene>
<evidence type="ECO:0000259" key="2">
    <source>
        <dbReference type="Pfam" id="PF12146"/>
    </source>
</evidence>
<name>A0ABV8E0T1_9NOCA</name>
<dbReference type="InterPro" id="IPR029058">
    <property type="entry name" value="AB_hydrolase_fold"/>
</dbReference>
<dbReference type="PANTHER" id="PTHR12277:SF81">
    <property type="entry name" value="PROTEIN ABHD13"/>
    <property type="match status" value="1"/>
</dbReference>
<dbReference type="Gene3D" id="3.40.50.1820">
    <property type="entry name" value="alpha/beta hydrolase"/>
    <property type="match status" value="1"/>
</dbReference>
<protein>
    <submittedName>
        <fullName evidence="3">Alpha/beta hydrolase</fullName>
    </submittedName>
</protein>
<evidence type="ECO:0000259" key="1">
    <source>
        <dbReference type="Pfam" id="PF00561"/>
    </source>
</evidence>
<organism evidence="3 4">
    <name type="scientific">Nocardia jiangsuensis</name>
    <dbReference type="NCBI Taxonomy" id="1691563"/>
    <lineage>
        <taxon>Bacteria</taxon>
        <taxon>Bacillati</taxon>
        <taxon>Actinomycetota</taxon>
        <taxon>Actinomycetes</taxon>
        <taxon>Mycobacteriales</taxon>
        <taxon>Nocardiaceae</taxon>
        <taxon>Nocardia</taxon>
    </lineage>
</organism>
<evidence type="ECO:0000313" key="3">
    <source>
        <dbReference type="EMBL" id="MFC3965828.1"/>
    </source>
</evidence>
<accession>A0ABV8E0T1</accession>